<dbReference type="RefSeq" id="WP_310057746.1">
    <property type="nucleotide sequence ID" value="NZ_JAVDVQ010000010.1"/>
</dbReference>
<evidence type="ECO:0000256" key="2">
    <source>
        <dbReference type="ARBA" id="ARBA00022741"/>
    </source>
</evidence>
<dbReference type="PROSITE" id="PS50893">
    <property type="entry name" value="ABC_TRANSPORTER_2"/>
    <property type="match status" value="1"/>
</dbReference>
<organism evidence="5 6">
    <name type="scientific">Arthrobacter ginsengisoli</name>
    <dbReference type="NCBI Taxonomy" id="1356565"/>
    <lineage>
        <taxon>Bacteria</taxon>
        <taxon>Bacillati</taxon>
        <taxon>Actinomycetota</taxon>
        <taxon>Actinomycetes</taxon>
        <taxon>Micrococcales</taxon>
        <taxon>Micrococcaceae</taxon>
        <taxon>Arthrobacter</taxon>
    </lineage>
</organism>
<dbReference type="Pfam" id="PF00005">
    <property type="entry name" value="ABC_tran"/>
    <property type="match status" value="1"/>
</dbReference>
<dbReference type="InterPro" id="IPR008995">
    <property type="entry name" value="Mo/tungstate-bd_C_term_dom"/>
</dbReference>
<keyword evidence="3" id="KW-0067">ATP-binding</keyword>
<name>A0ABU1UDM1_9MICC</name>
<dbReference type="InterPro" id="IPR013611">
    <property type="entry name" value="Transp-assoc_OB_typ2"/>
</dbReference>
<dbReference type="PANTHER" id="PTHR42781:SF4">
    <property type="entry name" value="SPERMIDINE_PUTRESCINE IMPORT ATP-BINDING PROTEIN POTA"/>
    <property type="match status" value="1"/>
</dbReference>
<evidence type="ECO:0000259" key="4">
    <source>
        <dbReference type="PROSITE" id="PS50893"/>
    </source>
</evidence>
<evidence type="ECO:0000256" key="1">
    <source>
        <dbReference type="ARBA" id="ARBA00022448"/>
    </source>
</evidence>
<dbReference type="Pfam" id="PF08402">
    <property type="entry name" value="TOBE_2"/>
    <property type="match status" value="1"/>
</dbReference>
<dbReference type="PANTHER" id="PTHR42781">
    <property type="entry name" value="SPERMIDINE/PUTRESCINE IMPORT ATP-BINDING PROTEIN POTA"/>
    <property type="match status" value="1"/>
</dbReference>
<feature type="domain" description="ABC transporter" evidence="4">
    <location>
        <begin position="31"/>
        <end position="266"/>
    </location>
</feature>
<gene>
    <name evidence="5" type="ORF">J2X01_002581</name>
</gene>
<keyword evidence="6" id="KW-1185">Reference proteome</keyword>
<comment type="caution">
    <text evidence="5">The sequence shown here is derived from an EMBL/GenBank/DDBJ whole genome shotgun (WGS) entry which is preliminary data.</text>
</comment>
<evidence type="ECO:0000256" key="3">
    <source>
        <dbReference type="ARBA" id="ARBA00022840"/>
    </source>
</evidence>
<evidence type="ECO:0000313" key="6">
    <source>
        <dbReference type="Proteomes" id="UP001252243"/>
    </source>
</evidence>
<keyword evidence="2" id="KW-0547">Nucleotide-binding</keyword>
<dbReference type="Gene3D" id="3.40.50.300">
    <property type="entry name" value="P-loop containing nucleotide triphosphate hydrolases"/>
    <property type="match status" value="1"/>
</dbReference>
<dbReference type="SUPFAM" id="SSF52540">
    <property type="entry name" value="P-loop containing nucleoside triphosphate hydrolases"/>
    <property type="match status" value="1"/>
</dbReference>
<dbReference type="PROSITE" id="PS00211">
    <property type="entry name" value="ABC_TRANSPORTER_1"/>
    <property type="match status" value="1"/>
</dbReference>
<dbReference type="SMART" id="SM00382">
    <property type="entry name" value="AAA"/>
    <property type="match status" value="1"/>
</dbReference>
<accession>A0ABU1UDM1</accession>
<proteinExistence type="predicted"/>
<protein>
    <submittedName>
        <fullName evidence="5">ABC-type Fe3+/spermidine/putrescine transport system ATPase subunit</fullName>
    </submittedName>
</protein>
<dbReference type="InterPro" id="IPR003593">
    <property type="entry name" value="AAA+_ATPase"/>
</dbReference>
<sequence>MSVNAISTEDGRSIPAAGTSAALQRDTEAVLTVSGLRRTYGDTVVAVDGVDFSIHPGEIVTLLGPSGCGKSTTLRTVMGLERANGGTITYQGRVVESETVSVPSNKRDMGMVFQSYAVWPHMTVAENVSYPLHLRKWKKPRIAEAVDEVLALVGLEDFHDRPSTKLSGGQQQRVALARALVYRPGLLLLDEPFSNLDARLRDEMRSEVKAIQREIGIAVLFVTHDQQEALSMSDRIVLMRQGRVLQSAGPEELYNHPSSPAARDFLGQTLVFRGEVVEKTGNRTSCRLTEAGTIIHGIEEGSGRPLNIGDACEISIRPEQAAVTREPADRLNEPLAVNQIRVKVTAALFLGDRRELQIVTARGQKARVFAPLEERHVEGDRIVIELPEVHVRVWPADATKTSSAPKATITREES</sequence>
<dbReference type="SUPFAM" id="SSF50331">
    <property type="entry name" value="MOP-like"/>
    <property type="match status" value="1"/>
</dbReference>
<reference evidence="5 6" key="1">
    <citation type="submission" date="2023-07" db="EMBL/GenBank/DDBJ databases">
        <title>Sorghum-associated microbial communities from plants grown in Nebraska, USA.</title>
        <authorList>
            <person name="Schachtman D."/>
        </authorList>
    </citation>
    <scope>NUCLEOTIDE SEQUENCE [LARGE SCALE GENOMIC DNA]</scope>
    <source>
        <strain evidence="5 6">BE167</strain>
    </source>
</reference>
<keyword evidence="1" id="KW-0813">Transport</keyword>
<dbReference type="Proteomes" id="UP001252243">
    <property type="component" value="Unassembled WGS sequence"/>
</dbReference>
<evidence type="ECO:0000313" key="5">
    <source>
        <dbReference type="EMBL" id="MDR7083287.1"/>
    </source>
</evidence>
<dbReference type="InterPro" id="IPR017871">
    <property type="entry name" value="ABC_transporter-like_CS"/>
</dbReference>
<dbReference type="InterPro" id="IPR050093">
    <property type="entry name" value="ABC_SmlMolc_Importer"/>
</dbReference>
<dbReference type="InterPro" id="IPR003439">
    <property type="entry name" value="ABC_transporter-like_ATP-bd"/>
</dbReference>
<dbReference type="InterPro" id="IPR027417">
    <property type="entry name" value="P-loop_NTPase"/>
</dbReference>
<dbReference type="EMBL" id="JAVDVQ010000010">
    <property type="protein sequence ID" value="MDR7083287.1"/>
    <property type="molecule type" value="Genomic_DNA"/>
</dbReference>